<name>A0AAN9ULQ3_9PEZI</name>
<proteinExistence type="predicted"/>
<dbReference type="Gene3D" id="1.10.10.10">
    <property type="entry name" value="Winged helix-like DNA-binding domain superfamily/Winged helix DNA-binding domain"/>
    <property type="match status" value="1"/>
</dbReference>
<dbReference type="EMBL" id="JAKJXP020000078">
    <property type="protein sequence ID" value="KAK7749112.1"/>
    <property type="molecule type" value="Genomic_DNA"/>
</dbReference>
<dbReference type="AlphaFoldDB" id="A0AAN9ULQ3"/>
<dbReference type="Pfam" id="PF08100">
    <property type="entry name" value="Dimerisation"/>
    <property type="match status" value="1"/>
</dbReference>
<dbReference type="PANTHER" id="PTHR43712">
    <property type="entry name" value="PUTATIVE (AFU_ORTHOLOGUE AFUA_4G14580)-RELATED"/>
    <property type="match status" value="1"/>
</dbReference>
<feature type="domain" description="O-methyltransferase dimerisation" evidence="2">
    <location>
        <begin position="14"/>
        <end position="81"/>
    </location>
</feature>
<gene>
    <name evidence="3" type="ORF">SLS62_008399</name>
</gene>
<evidence type="ECO:0000259" key="2">
    <source>
        <dbReference type="Pfam" id="PF08100"/>
    </source>
</evidence>
<dbReference type="InterPro" id="IPR036390">
    <property type="entry name" value="WH_DNA-bd_sf"/>
</dbReference>
<accession>A0AAN9ULQ3</accession>
<sequence>MCYDTTRSPALASRTAIDLKIFETAVQDDGRPKTDAELAAPTGASPTLTKRIARVCVSMGMLGEAGPGLYVPNSLTRLLAQPDYAAGIIFLFVFPCPCPFLILPAAHICVCVCLCLRVSAADLLSLLLLSGESFDYTQLSFAQMPT</sequence>
<dbReference type="Proteomes" id="UP001320420">
    <property type="component" value="Unassembled WGS sequence"/>
</dbReference>
<evidence type="ECO:0000313" key="4">
    <source>
        <dbReference type="Proteomes" id="UP001320420"/>
    </source>
</evidence>
<feature type="transmembrane region" description="Helical" evidence="1">
    <location>
        <begin position="84"/>
        <end position="103"/>
    </location>
</feature>
<keyword evidence="1" id="KW-0472">Membrane</keyword>
<keyword evidence="1" id="KW-0812">Transmembrane</keyword>
<evidence type="ECO:0000256" key="1">
    <source>
        <dbReference type="SAM" id="Phobius"/>
    </source>
</evidence>
<dbReference type="InterPro" id="IPR012967">
    <property type="entry name" value="COMT_dimerisation"/>
</dbReference>
<protein>
    <recommendedName>
        <fullName evidence="2">O-methyltransferase dimerisation domain-containing protein</fullName>
    </recommendedName>
</protein>
<dbReference type="GO" id="GO:0046983">
    <property type="term" value="F:protein dimerization activity"/>
    <property type="evidence" value="ECO:0007669"/>
    <property type="project" value="InterPro"/>
</dbReference>
<dbReference type="SUPFAM" id="SSF46785">
    <property type="entry name" value="Winged helix' DNA-binding domain"/>
    <property type="match status" value="1"/>
</dbReference>
<keyword evidence="1" id="KW-1133">Transmembrane helix</keyword>
<reference evidence="3 4" key="1">
    <citation type="submission" date="2024-02" db="EMBL/GenBank/DDBJ databases">
        <title>De novo assembly and annotation of 12 fungi associated with fruit tree decline syndrome in Ontario, Canada.</title>
        <authorList>
            <person name="Sulman M."/>
            <person name="Ellouze W."/>
            <person name="Ilyukhin E."/>
        </authorList>
    </citation>
    <scope>NUCLEOTIDE SEQUENCE [LARGE SCALE GENOMIC DNA]</scope>
    <source>
        <strain evidence="3 4">M11/M66-122</strain>
    </source>
</reference>
<organism evidence="3 4">
    <name type="scientific">Diatrype stigma</name>
    <dbReference type="NCBI Taxonomy" id="117547"/>
    <lineage>
        <taxon>Eukaryota</taxon>
        <taxon>Fungi</taxon>
        <taxon>Dikarya</taxon>
        <taxon>Ascomycota</taxon>
        <taxon>Pezizomycotina</taxon>
        <taxon>Sordariomycetes</taxon>
        <taxon>Xylariomycetidae</taxon>
        <taxon>Xylariales</taxon>
        <taxon>Diatrypaceae</taxon>
        <taxon>Diatrype</taxon>
    </lineage>
</organism>
<evidence type="ECO:0000313" key="3">
    <source>
        <dbReference type="EMBL" id="KAK7749112.1"/>
    </source>
</evidence>
<dbReference type="PANTHER" id="PTHR43712:SF1">
    <property type="entry name" value="HYPOTHETICAL O-METHYLTRANSFERASE (EUROFUNG)-RELATED"/>
    <property type="match status" value="1"/>
</dbReference>
<dbReference type="InterPro" id="IPR036388">
    <property type="entry name" value="WH-like_DNA-bd_sf"/>
</dbReference>
<keyword evidence="4" id="KW-1185">Reference proteome</keyword>
<comment type="caution">
    <text evidence="3">The sequence shown here is derived from an EMBL/GenBank/DDBJ whole genome shotgun (WGS) entry which is preliminary data.</text>
</comment>